<dbReference type="RefSeq" id="WP_163991325.1">
    <property type="nucleotide sequence ID" value="NZ_WUEY01000016.1"/>
</dbReference>
<comment type="caution">
    <text evidence="2">The sequence shown here is derived from an EMBL/GenBank/DDBJ whole genome shotgun (WGS) entry which is preliminary data.</text>
</comment>
<evidence type="ECO:0000313" key="2">
    <source>
        <dbReference type="EMBL" id="NEI73220.1"/>
    </source>
</evidence>
<proteinExistence type="predicted"/>
<dbReference type="Proteomes" id="UP000483035">
    <property type="component" value="Unassembled WGS sequence"/>
</dbReference>
<evidence type="ECO:0000313" key="3">
    <source>
        <dbReference type="Proteomes" id="UP000483035"/>
    </source>
</evidence>
<feature type="region of interest" description="Disordered" evidence="1">
    <location>
        <begin position="25"/>
        <end position="61"/>
    </location>
</feature>
<protein>
    <submittedName>
        <fullName evidence="2">Uncharacterized protein</fullName>
    </submittedName>
</protein>
<name>A0A6L9UH40_9HYPH</name>
<organism evidence="2 3">
    <name type="scientific">Rhizobium lusitanum</name>
    <dbReference type="NCBI Taxonomy" id="293958"/>
    <lineage>
        <taxon>Bacteria</taxon>
        <taxon>Pseudomonadati</taxon>
        <taxon>Pseudomonadota</taxon>
        <taxon>Alphaproteobacteria</taxon>
        <taxon>Hyphomicrobiales</taxon>
        <taxon>Rhizobiaceae</taxon>
        <taxon>Rhizobium/Agrobacterium group</taxon>
        <taxon>Rhizobium</taxon>
    </lineage>
</organism>
<sequence length="97" mass="10485">MFQHGRYFALLANADLVVVSPGKIKPSDGRSFKSSNCGNRGSLPASIHSENDKRGKGGGTGFGIRSEAQIFCFLDPLTLREFRRAGADETAEQPVEL</sequence>
<dbReference type="AlphaFoldDB" id="A0A6L9UH40"/>
<evidence type="ECO:0000256" key="1">
    <source>
        <dbReference type="SAM" id="MobiDB-lite"/>
    </source>
</evidence>
<dbReference type="EMBL" id="WUEY01000016">
    <property type="protein sequence ID" value="NEI73220.1"/>
    <property type="molecule type" value="Genomic_DNA"/>
</dbReference>
<gene>
    <name evidence="2" type="ORF">GR212_27065</name>
</gene>
<accession>A0A6L9UH40</accession>
<reference evidence="2 3" key="1">
    <citation type="submission" date="2019-12" db="EMBL/GenBank/DDBJ databases">
        <title>Rhizobium genotypes associated with high levels of biological nitrogen fixation by grain legumes in a temperate-maritime cropping system.</title>
        <authorList>
            <person name="Maluk M."/>
            <person name="Francesc Ferrando Molina F."/>
            <person name="Lopez Del Egido L."/>
            <person name="Lafos M."/>
            <person name="Langarica-Fuentes A."/>
            <person name="Gebre Yohannes G."/>
            <person name="Young M.W."/>
            <person name="Martin P."/>
            <person name="Gantlett R."/>
            <person name="Kenicer G."/>
            <person name="Hawes C."/>
            <person name="Begg G.S."/>
            <person name="Quilliam R.S."/>
            <person name="Squire G.R."/>
            <person name="Poole P.S."/>
            <person name="Young P.W."/>
            <person name="Iannetta P.M."/>
            <person name="James E.K."/>
        </authorList>
    </citation>
    <scope>NUCLEOTIDE SEQUENCE [LARGE SCALE GENOMIC DNA]</scope>
    <source>
        <strain evidence="2 3">JHI1118</strain>
    </source>
</reference>